<dbReference type="Pfam" id="PF00010">
    <property type="entry name" value="HLH"/>
    <property type="match status" value="1"/>
</dbReference>
<feature type="compositionally biased region" description="Polar residues" evidence="5">
    <location>
        <begin position="867"/>
        <end position="880"/>
    </location>
</feature>
<dbReference type="InterPro" id="IPR036638">
    <property type="entry name" value="HLH_DNA-bd_sf"/>
</dbReference>
<feature type="compositionally biased region" description="Polar residues" evidence="5">
    <location>
        <begin position="890"/>
        <end position="903"/>
    </location>
</feature>
<feature type="region of interest" description="Disordered" evidence="5">
    <location>
        <begin position="772"/>
        <end position="825"/>
    </location>
</feature>
<organism evidence="7 8">
    <name type="scientific">Carpinus fangiana</name>
    <dbReference type="NCBI Taxonomy" id="176857"/>
    <lineage>
        <taxon>Eukaryota</taxon>
        <taxon>Viridiplantae</taxon>
        <taxon>Streptophyta</taxon>
        <taxon>Embryophyta</taxon>
        <taxon>Tracheophyta</taxon>
        <taxon>Spermatophyta</taxon>
        <taxon>Magnoliopsida</taxon>
        <taxon>eudicotyledons</taxon>
        <taxon>Gunneridae</taxon>
        <taxon>Pentapetalae</taxon>
        <taxon>rosids</taxon>
        <taxon>fabids</taxon>
        <taxon>Fagales</taxon>
        <taxon>Betulaceae</taxon>
        <taxon>Carpinus</taxon>
    </lineage>
</organism>
<dbReference type="PROSITE" id="PS50888">
    <property type="entry name" value="BHLH"/>
    <property type="match status" value="1"/>
</dbReference>
<dbReference type="PANTHER" id="PTHR46117">
    <property type="entry name" value="FI24210P1"/>
    <property type="match status" value="1"/>
</dbReference>
<feature type="region of interest" description="Disordered" evidence="5">
    <location>
        <begin position="1"/>
        <end position="29"/>
    </location>
</feature>
<dbReference type="InterPro" id="IPR011598">
    <property type="entry name" value="bHLH_dom"/>
</dbReference>
<feature type="compositionally biased region" description="Polar residues" evidence="5">
    <location>
        <begin position="699"/>
        <end position="720"/>
    </location>
</feature>
<dbReference type="SMART" id="SM00353">
    <property type="entry name" value="HLH"/>
    <property type="match status" value="1"/>
</dbReference>
<feature type="compositionally biased region" description="Polar residues" evidence="5">
    <location>
        <begin position="783"/>
        <end position="825"/>
    </location>
</feature>
<dbReference type="GO" id="GO:0005634">
    <property type="term" value="C:nucleus"/>
    <property type="evidence" value="ECO:0007669"/>
    <property type="project" value="UniProtKB-SubCell"/>
</dbReference>
<dbReference type="PANTHER" id="PTHR46117:SF3">
    <property type="entry name" value="FI24210P1"/>
    <property type="match status" value="1"/>
</dbReference>
<sequence>MCGGRSVSGASRSTRVGAARYGARRQTEESETCRTEEVRGVTAKGKRQCERRSFADRQRPTGIAISSCSYNLKKCTAPQATGCSLLPYPAFGSRVSPTLLYRIWPGHEGTRDPGIDAPCMRIVATDALHPPSNINQSSTQRRGWYQRLRRIEDLGYPLESTTPGTTPEPVAVQWTTAMSGACSSTAPSVSLLCLTNGVRRILQVAECRLENADIDHEVMQSKGLTPSEKYSVKAMDPKDHLPYGTGPIMTAQDEMNRTDAIVHLCGQVSTNLDILSDEATCSKPGCLDAPIDRGFRECTTGMDRSRAHKIAHEHQKEAAERLTRWQIFGPSRSSRALGAGRGAPGSEVGSLMAPWLNGLYCWMVDKMGVDADGPVRTGRSLSRRDQPSELMESRKDADAMLCCSKSGRTRGVEQYALLLADLWNLAKLDEMMCMDGRLARDARREPGGAKPTHGRATRLSSGGLTLRCPLSSTAARGSRMMQVIHERAHASDKGCDLPVICAGASSVAGRHGGACFCDVIGCSTIAGRRKEGVGKCRGAPRRVQSRSVSGRMSSASQLRGGARFVDTLGPSLLCRRGASPRFTLADVPPENAASPAPTGPCSILKALNCRRDSAVAASPLPFCHSAANIISTSSARSIRGLPAISLTPPPIRLVPGHRPSLPTLLCNRRHATSRPRQPLPASPTDPAARVADQQRPDCGTTSPRIVTASPKSTTFINTSHLNNSHGQTYGSWNGAADDFDPAHASSSQRNFNSNNMSSSFIAGNSGVTDDDLMGSLDLGDQGNTSNMHSANSQAQFPTPQSFSNNPMQMPTRSHQQSFQQTYSNTPDGQPIMSPFVNGFDFSQWQPARQMGQVQGSAAATRPGFATETRTSSSLSKSPMTPMTPGMGNLQIGTPDSGSFPSQPMAVNQAIAGHRKSGSQQWDSSIGSGYSYIDSPLSSPAGGQHAQISEVLNKGNTMSPPSAMAVSHGKARPSMEDKKARRRASHNEVERKRRNNINNQITTLSRLVPPHRLEDDNIRRALNSNTSLPPNISGSGMSPPQATSLLAGGNGRRAAGGITQGLPIDDKDKAPAKGDVLNSSVGWTKDLMWLLNRLMHRESVMQETIESLGGQAPIQISDEENRMRTELLECFQRNSVDSFDYSRRHGSNLWVPGHTDPSGVSVHNDGSEGNVMVQNGGEGNLDHQFWTYTNDTNDGRSSLEFKEEDEYINMDM</sequence>
<dbReference type="SUPFAM" id="SSF47459">
    <property type="entry name" value="HLH, helix-loop-helix DNA-binding domain"/>
    <property type="match status" value="1"/>
</dbReference>
<reference evidence="7 8" key="1">
    <citation type="submission" date="2019-06" db="EMBL/GenBank/DDBJ databases">
        <title>A chromosomal-level reference genome of Carpinus fangiana (Coryloideae, Betulaceae).</title>
        <authorList>
            <person name="Yang X."/>
            <person name="Wang Z."/>
            <person name="Zhang L."/>
            <person name="Hao G."/>
            <person name="Liu J."/>
            <person name="Yang Y."/>
        </authorList>
    </citation>
    <scope>NUCLEOTIDE SEQUENCE [LARGE SCALE GENOMIC DNA]</scope>
    <source>
        <strain evidence="7">Cfa_2016G</strain>
        <tissue evidence="7">Leaf</tissue>
    </source>
</reference>
<comment type="subcellular location">
    <subcellularLocation>
        <location evidence="1">Nucleus</location>
    </subcellularLocation>
</comment>
<evidence type="ECO:0000313" key="8">
    <source>
        <dbReference type="Proteomes" id="UP000327013"/>
    </source>
</evidence>
<feature type="region of interest" description="Disordered" evidence="5">
    <location>
        <begin position="953"/>
        <end position="988"/>
    </location>
</feature>
<feature type="region of interest" description="Disordered" evidence="5">
    <location>
        <begin position="670"/>
        <end position="720"/>
    </location>
</feature>
<keyword evidence="8" id="KW-1185">Reference proteome</keyword>
<evidence type="ECO:0000256" key="3">
    <source>
        <dbReference type="ARBA" id="ARBA00023163"/>
    </source>
</evidence>
<dbReference type="GO" id="GO:0000978">
    <property type="term" value="F:RNA polymerase II cis-regulatory region sequence-specific DNA binding"/>
    <property type="evidence" value="ECO:0007669"/>
    <property type="project" value="TreeGrafter"/>
</dbReference>
<evidence type="ECO:0000256" key="5">
    <source>
        <dbReference type="SAM" id="MobiDB-lite"/>
    </source>
</evidence>
<keyword evidence="3" id="KW-0804">Transcription</keyword>
<evidence type="ECO:0000256" key="2">
    <source>
        <dbReference type="ARBA" id="ARBA00023015"/>
    </source>
</evidence>
<proteinExistence type="predicted"/>
<dbReference type="OrthoDB" id="690068at2759"/>
<name>A0A5N6KR70_9ROSI</name>
<dbReference type="Proteomes" id="UP000327013">
    <property type="component" value="Unassembled WGS sequence"/>
</dbReference>
<keyword evidence="2" id="KW-0805">Transcription regulation</keyword>
<gene>
    <name evidence="7" type="ORF">FH972_022082</name>
</gene>
<dbReference type="GO" id="GO:0000981">
    <property type="term" value="F:DNA-binding transcription factor activity, RNA polymerase II-specific"/>
    <property type="evidence" value="ECO:0007669"/>
    <property type="project" value="TreeGrafter"/>
</dbReference>
<evidence type="ECO:0000256" key="4">
    <source>
        <dbReference type="ARBA" id="ARBA00023242"/>
    </source>
</evidence>
<dbReference type="Gene3D" id="4.10.280.10">
    <property type="entry name" value="Helix-loop-helix DNA-binding domain"/>
    <property type="match status" value="1"/>
</dbReference>
<dbReference type="AlphaFoldDB" id="A0A5N6KR70"/>
<keyword evidence="4" id="KW-0539">Nucleus</keyword>
<evidence type="ECO:0000313" key="7">
    <source>
        <dbReference type="EMBL" id="KAB8339146.1"/>
    </source>
</evidence>
<feature type="region of interest" description="Disordered" evidence="5">
    <location>
        <begin position="854"/>
        <end position="903"/>
    </location>
</feature>
<dbReference type="GO" id="GO:0046983">
    <property type="term" value="F:protein dimerization activity"/>
    <property type="evidence" value="ECO:0007669"/>
    <property type="project" value="InterPro"/>
</dbReference>
<dbReference type="InterPro" id="IPR051732">
    <property type="entry name" value="USF"/>
</dbReference>
<feature type="compositionally biased region" description="Low complexity" evidence="5">
    <location>
        <begin position="773"/>
        <end position="782"/>
    </location>
</feature>
<feature type="compositionally biased region" description="Basic and acidic residues" evidence="5">
    <location>
        <begin position="972"/>
        <end position="988"/>
    </location>
</feature>
<evidence type="ECO:0000259" key="6">
    <source>
        <dbReference type="PROSITE" id="PS50888"/>
    </source>
</evidence>
<comment type="caution">
    <text evidence="7">The sequence shown here is derived from an EMBL/GenBank/DDBJ whole genome shotgun (WGS) entry which is preliminary data.</text>
</comment>
<dbReference type="CDD" id="cd11387">
    <property type="entry name" value="bHLHzip_USF_MITF"/>
    <property type="match status" value="1"/>
</dbReference>
<feature type="domain" description="BHLH" evidence="6">
    <location>
        <begin position="980"/>
        <end position="1086"/>
    </location>
</feature>
<protein>
    <recommendedName>
        <fullName evidence="6">BHLH domain-containing protein</fullName>
    </recommendedName>
</protein>
<evidence type="ECO:0000256" key="1">
    <source>
        <dbReference type="ARBA" id="ARBA00004123"/>
    </source>
</evidence>
<accession>A0A5N6KR70</accession>
<dbReference type="EMBL" id="VIBQ01000010">
    <property type="protein sequence ID" value="KAB8339146.1"/>
    <property type="molecule type" value="Genomic_DNA"/>
</dbReference>